<protein>
    <recommendedName>
        <fullName evidence="3">S-adenosyl-L-methionine-dependent methyltransferase</fullName>
    </recommendedName>
</protein>
<keyword evidence="2" id="KW-1185">Reference proteome</keyword>
<evidence type="ECO:0000313" key="1">
    <source>
        <dbReference type="EMBL" id="KAJ3511265.1"/>
    </source>
</evidence>
<dbReference type="CDD" id="cd02440">
    <property type="entry name" value="AdoMet_MTases"/>
    <property type="match status" value="1"/>
</dbReference>
<accession>A0A9W8K3B1</accession>
<proteinExistence type="predicted"/>
<sequence>MSHHHHCCHHGHAHHHHQHKDYATANKEHFTAQLSDFDNPKYTELARRAAAAMRKQYAFDEESTVLMDFACGAGHISRQLAPHTKSIVGVDITQAAVDLYNQRVLNQGIPPEEMRAVCVELKGEEGELGGLKFDVIICSMSYHHFESVEGITRTLSFFLKPGGALLVLDILNTLEGTQDTSGTGKTLFDEKFHHIVAHTSGFKEDQIRSMYEGAGLTCSMFDTMKARYHGQDRTFFLAKGTKAAS</sequence>
<dbReference type="Pfam" id="PF13489">
    <property type="entry name" value="Methyltransf_23"/>
    <property type="match status" value="1"/>
</dbReference>
<dbReference type="Proteomes" id="UP001148786">
    <property type="component" value="Unassembled WGS sequence"/>
</dbReference>
<name>A0A9W8K3B1_9AGAR</name>
<dbReference type="OrthoDB" id="3647at2759"/>
<organism evidence="1 2">
    <name type="scientific">Agrocybe chaxingu</name>
    <dbReference type="NCBI Taxonomy" id="84603"/>
    <lineage>
        <taxon>Eukaryota</taxon>
        <taxon>Fungi</taxon>
        <taxon>Dikarya</taxon>
        <taxon>Basidiomycota</taxon>
        <taxon>Agaricomycotina</taxon>
        <taxon>Agaricomycetes</taxon>
        <taxon>Agaricomycetidae</taxon>
        <taxon>Agaricales</taxon>
        <taxon>Agaricineae</taxon>
        <taxon>Strophariaceae</taxon>
        <taxon>Agrocybe</taxon>
    </lineage>
</organism>
<reference evidence="1" key="1">
    <citation type="submission" date="2022-07" db="EMBL/GenBank/DDBJ databases">
        <title>Genome Sequence of Agrocybe chaxingu.</title>
        <authorList>
            <person name="Buettner E."/>
        </authorList>
    </citation>
    <scope>NUCLEOTIDE SEQUENCE</scope>
    <source>
        <strain evidence="1">MP-N11</strain>
    </source>
</reference>
<dbReference type="AlphaFoldDB" id="A0A9W8K3B1"/>
<evidence type="ECO:0008006" key="3">
    <source>
        <dbReference type="Google" id="ProtNLM"/>
    </source>
</evidence>
<comment type="caution">
    <text evidence="1">The sequence shown here is derived from an EMBL/GenBank/DDBJ whole genome shotgun (WGS) entry which is preliminary data.</text>
</comment>
<gene>
    <name evidence="1" type="ORF">NLJ89_g4203</name>
</gene>
<dbReference type="EMBL" id="JANKHO010000338">
    <property type="protein sequence ID" value="KAJ3511265.1"/>
    <property type="molecule type" value="Genomic_DNA"/>
</dbReference>
<evidence type="ECO:0000313" key="2">
    <source>
        <dbReference type="Proteomes" id="UP001148786"/>
    </source>
</evidence>
<dbReference type="InterPro" id="IPR029063">
    <property type="entry name" value="SAM-dependent_MTases_sf"/>
</dbReference>
<dbReference type="Gene3D" id="3.40.50.150">
    <property type="entry name" value="Vaccinia Virus protein VP39"/>
    <property type="match status" value="1"/>
</dbReference>
<dbReference type="PANTHER" id="PTHR43861">
    <property type="entry name" value="TRANS-ACONITATE 2-METHYLTRANSFERASE-RELATED"/>
    <property type="match status" value="1"/>
</dbReference>
<dbReference type="SUPFAM" id="SSF53335">
    <property type="entry name" value="S-adenosyl-L-methionine-dependent methyltransferases"/>
    <property type="match status" value="1"/>
</dbReference>